<dbReference type="EC" id="3.1.1.61" evidence="2"/>
<proteinExistence type="predicted"/>
<dbReference type="GO" id="GO:0008984">
    <property type="term" value="F:protein-glutamate methylesterase activity"/>
    <property type="evidence" value="ECO:0007669"/>
    <property type="project" value="UniProtKB-EC"/>
</dbReference>
<dbReference type="PROSITE" id="PS50122">
    <property type="entry name" value="CHEB"/>
    <property type="match status" value="1"/>
</dbReference>
<dbReference type="InterPro" id="IPR035909">
    <property type="entry name" value="CheB_C"/>
</dbReference>
<organism evidence="7 8">
    <name type="scientific">Actinoplanes auranticolor</name>
    <dbReference type="NCBI Taxonomy" id="47988"/>
    <lineage>
        <taxon>Bacteria</taxon>
        <taxon>Bacillati</taxon>
        <taxon>Actinomycetota</taxon>
        <taxon>Actinomycetes</taxon>
        <taxon>Micromonosporales</taxon>
        <taxon>Micromonosporaceae</taxon>
        <taxon>Actinoplanes</taxon>
    </lineage>
</organism>
<evidence type="ECO:0000259" key="6">
    <source>
        <dbReference type="PROSITE" id="PS50122"/>
    </source>
</evidence>
<dbReference type="CDD" id="cd16433">
    <property type="entry name" value="CheB"/>
    <property type="match status" value="1"/>
</dbReference>
<dbReference type="PANTHER" id="PTHR42872:SF6">
    <property type="entry name" value="PROTEIN-GLUTAMATE METHYLESTERASE_PROTEIN-GLUTAMINE GLUTAMINASE"/>
    <property type="match status" value="1"/>
</dbReference>
<dbReference type="EMBL" id="BOQL01000078">
    <property type="protein sequence ID" value="GIM78950.1"/>
    <property type="molecule type" value="Genomic_DNA"/>
</dbReference>
<dbReference type="GO" id="GO:0006935">
    <property type="term" value="P:chemotaxis"/>
    <property type="evidence" value="ECO:0007669"/>
    <property type="project" value="UniProtKB-UniRule"/>
</dbReference>
<dbReference type="Pfam" id="PF01339">
    <property type="entry name" value="CheB_methylest"/>
    <property type="match status" value="1"/>
</dbReference>
<evidence type="ECO:0000313" key="8">
    <source>
        <dbReference type="Proteomes" id="UP000681340"/>
    </source>
</evidence>
<dbReference type="Proteomes" id="UP000681340">
    <property type="component" value="Unassembled WGS sequence"/>
</dbReference>
<dbReference type="Gene3D" id="3.40.50.180">
    <property type="entry name" value="Methylesterase CheB, C-terminal domain"/>
    <property type="match status" value="1"/>
</dbReference>
<evidence type="ECO:0000256" key="2">
    <source>
        <dbReference type="ARBA" id="ARBA00039140"/>
    </source>
</evidence>
<dbReference type="InterPro" id="IPR000673">
    <property type="entry name" value="Sig_transdc_resp-reg_Me-estase"/>
</dbReference>
<feature type="active site" evidence="4">
    <location>
        <position position="14"/>
    </location>
</feature>
<dbReference type="AlphaFoldDB" id="A0A919SV63"/>
<feature type="domain" description="CheB-type methylesterase" evidence="6">
    <location>
        <begin position="1"/>
        <end position="184"/>
    </location>
</feature>
<dbReference type="PIRSF" id="PIRSF036461">
    <property type="entry name" value="Chmtx_methlestr"/>
    <property type="match status" value="1"/>
</dbReference>
<keyword evidence="8" id="KW-1185">Reference proteome</keyword>
<evidence type="ECO:0000256" key="4">
    <source>
        <dbReference type="PROSITE-ProRule" id="PRU00050"/>
    </source>
</evidence>
<evidence type="ECO:0000256" key="5">
    <source>
        <dbReference type="SAM" id="MobiDB-lite"/>
    </source>
</evidence>
<name>A0A919SV63_9ACTN</name>
<protein>
    <recommendedName>
        <fullName evidence="2">protein-glutamate methylesterase</fullName>
        <ecNumber evidence="2">3.1.1.61</ecNumber>
    </recommendedName>
</protein>
<gene>
    <name evidence="7" type="primary">cheB_3</name>
    <name evidence="7" type="ORF">Aau02nite_83400</name>
</gene>
<evidence type="ECO:0000256" key="1">
    <source>
        <dbReference type="ARBA" id="ARBA00022801"/>
    </source>
</evidence>
<dbReference type="GO" id="GO:0005737">
    <property type="term" value="C:cytoplasm"/>
    <property type="evidence" value="ECO:0007669"/>
    <property type="project" value="InterPro"/>
</dbReference>
<sequence length="350" mass="36309">MTARHRDVIAVGASAGGVESLRALVAGLPPDLPASVLVVLHLPRDAPSALPSILDRSGPLPVAGVFEGERIRPGRIYVAPIDHHLLLLDGHLRLSHGPAENGHRPAIDPLFRSVARAAGPRGIGVVLSGSRDDGAAGLTSIVARGGLAVVQDPAEALYSSMPLAALARTATEHVAPAAKLGGLLAELTAMPLPDEPRLPADELLDSEVAMSDLAAVTTDRFAPPAGFGCPACGGGLFQIDDGPVPRYRCRIGHAWSPESLLDEQAIALEGALWMALRALEEKSELSRRMAANGAHRRAGTGARFDNIAADADAAGATIRRLIARLGAMPERGPDTAAPGEHPDESPSDVR</sequence>
<dbReference type="PANTHER" id="PTHR42872">
    <property type="entry name" value="PROTEIN-GLUTAMATE METHYLESTERASE/PROTEIN-GLUTAMINE GLUTAMINASE"/>
    <property type="match status" value="1"/>
</dbReference>
<dbReference type="RefSeq" id="WP_212994135.1">
    <property type="nucleotide sequence ID" value="NZ_BAABEA010000022.1"/>
</dbReference>
<feature type="active site" evidence="4">
    <location>
        <position position="41"/>
    </location>
</feature>
<feature type="region of interest" description="Disordered" evidence="5">
    <location>
        <begin position="327"/>
        <end position="350"/>
    </location>
</feature>
<reference evidence="7" key="1">
    <citation type="submission" date="2021-03" db="EMBL/GenBank/DDBJ databases">
        <title>Whole genome shotgun sequence of Actinoplanes auranticolor NBRC 12245.</title>
        <authorList>
            <person name="Komaki H."/>
            <person name="Tamura T."/>
        </authorList>
    </citation>
    <scope>NUCLEOTIDE SEQUENCE</scope>
    <source>
        <strain evidence="7">NBRC 12245</strain>
    </source>
</reference>
<dbReference type="SUPFAM" id="SSF52738">
    <property type="entry name" value="Methylesterase CheB, C-terminal domain"/>
    <property type="match status" value="1"/>
</dbReference>
<evidence type="ECO:0000313" key="7">
    <source>
        <dbReference type="EMBL" id="GIM78950.1"/>
    </source>
</evidence>
<feature type="compositionally biased region" description="Basic and acidic residues" evidence="5">
    <location>
        <begin position="340"/>
        <end position="350"/>
    </location>
</feature>
<dbReference type="GO" id="GO:0000156">
    <property type="term" value="F:phosphorelay response regulator activity"/>
    <property type="evidence" value="ECO:0007669"/>
    <property type="project" value="InterPro"/>
</dbReference>
<keyword evidence="4" id="KW-0145">Chemotaxis</keyword>
<dbReference type="InterPro" id="IPR011247">
    <property type="entry name" value="Chemotax_prot-Glu_Me-esterase"/>
</dbReference>
<keyword evidence="1 4" id="KW-0378">Hydrolase</keyword>
<comment type="catalytic activity">
    <reaction evidence="3">
        <text>[protein]-L-glutamate 5-O-methyl ester + H2O = L-glutamyl-[protein] + methanol + H(+)</text>
        <dbReference type="Rhea" id="RHEA:23236"/>
        <dbReference type="Rhea" id="RHEA-COMP:10208"/>
        <dbReference type="Rhea" id="RHEA-COMP:10311"/>
        <dbReference type="ChEBI" id="CHEBI:15377"/>
        <dbReference type="ChEBI" id="CHEBI:15378"/>
        <dbReference type="ChEBI" id="CHEBI:17790"/>
        <dbReference type="ChEBI" id="CHEBI:29973"/>
        <dbReference type="ChEBI" id="CHEBI:82795"/>
        <dbReference type="EC" id="3.1.1.61"/>
    </reaction>
</comment>
<feature type="active site" evidence="4">
    <location>
        <position position="133"/>
    </location>
</feature>
<accession>A0A919SV63</accession>
<comment type="caution">
    <text evidence="7">The sequence shown here is derived from an EMBL/GenBank/DDBJ whole genome shotgun (WGS) entry which is preliminary data.</text>
</comment>
<evidence type="ECO:0000256" key="3">
    <source>
        <dbReference type="ARBA" id="ARBA00048267"/>
    </source>
</evidence>